<evidence type="ECO:0000313" key="1">
    <source>
        <dbReference type="EMBL" id="GMA96399.1"/>
    </source>
</evidence>
<accession>A0ABQ6KAP0</accession>
<reference evidence="2" key="1">
    <citation type="journal article" date="2019" name="Int. J. Syst. Evol. Microbiol.">
        <title>The Global Catalogue of Microorganisms (GCM) 10K type strain sequencing project: providing services to taxonomists for standard genome sequencing and annotation.</title>
        <authorList>
            <consortium name="The Broad Institute Genomics Platform"/>
            <consortium name="The Broad Institute Genome Sequencing Center for Infectious Disease"/>
            <person name="Wu L."/>
            <person name="Ma J."/>
        </authorList>
    </citation>
    <scope>NUCLEOTIDE SEQUENCE [LARGE SCALE GENOMIC DNA]</scope>
    <source>
        <strain evidence="2">NBRC 108894</strain>
    </source>
</reference>
<evidence type="ECO:0000313" key="2">
    <source>
        <dbReference type="Proteomes" id="UP001157034"/>
    </source>
</evidence>
<sequence>MTVLATRLPLGLARAGGWGATTVLLPHRPVVDELTGAEHAGGETRVADLLDRYPVALLRSSS</sequence>
<keyword evidence="2" id="KW-1185">Reference proteome</keyword>
<protein>
    <submittedName>
        <fullName evidence="1">Uncharacterized protein</fullName>
    </submittedName>
</protein>
<dbReference type="Proteomes" id="UP001157034">
    <property type="component" value="Unassembled WGS sequence"/>
</dbReference>
<gene>
    <name evidence="1" type="ORF">GCM10025881_32230</name>
</gene>
<name>A0ABQ6KAP0_9MICO</name>
<organism evidence="1 2">
    <name type="scientific">Pseudolysinimonas kribbensis</name>
    <dbReference type="NCBI Taxonomy" id="433641"/>
    <lineage>
        <taxon>Bacteria</taxon>
        <taxon>Bacillati</taxon>
        <taxon>Actinomycetota</taxon>
        <taxon>Actinomycetes</taxon>
        <taxon>Micrococcales</taxon>
        <taxon>Microbacteriaceae</taxon>
        <taxon>Pseudolysinimonas</taxon>
    </lineage>
</organism>
<proteinExistence type="predicted"/>
<dbReference type="EMBL" id="BSVB01000001">
    <property type="protein sequence ID" value="GMA96399.1"/>
    <property type="molecule type" value="Genomic_DNA"/>
</dbReference>
<comment type="caution">
    <text evidence="1">The sequence shown here is derived from an EMBL/GenBank/DDBJ whole genome shotgun (WGS) entry which is preliminary data.</text>
</comment>